<dbReference type="Proteomes" id="UP000189941">
    <property type="component" value="Unassembled WGS sequence"/>
</dbReference>
<dbReference type="InterPro" id="IPR010982">
    <property type="entry name" value="Lambda_DNA-bd_dom_sf"/>
</dbReference>
<reference evidence="4" key="1">
    <citation type="submission" date="2017-02" db="EMBL/GenBank/DDBJ databases">
        <authorList>
            <person name="Varghese N."/>
            <person name="Submissions S."/>
        </authorList>
    </citation>
    <scope>NUCLEOTIDE SEQUENCE [LARGE SCALE GENOMIC DNA]</scope>
    <source>
        <strain evidence="4">DSM 15739</strain>
    </source>
</reference>
<evidence type="ECO:0000313" key="3">
    <source>
        <dbReference type="EMBL" id="SJZ47897.1"/>
    </source>
</evidence>
<sequence>MISGEKLKKLRLMRNLTQKELAIKSGLTDAAIRNYELGNRSPSKEQLQKISEVLDCDISALIDHEPNSIFEIMHIIFDYEKDMKFRPSTGDGEITGLLSNDVDFNNFLIEWNEMRKKHYNDELTDEEFEDWKLSYPKKSRFLKRSKE</sequence>
<dbReference type="GO" id="GO:0003677">
    <property type="term" value="F:DNA binding"/>
    <property type="evidence" value="ECO:0007669"/>
    <property type="project" value="UniProtKB-KW"/>
</dbReference>
<protein>
    <submittedName>
        <fullName evidence="3">Predicted transcriptional regulators</fullName>
    </submittedName>
</protein>
<evidence type="ECO:0000256" key="1">
    <source>
        <dbReference type="ARBA" id="ARBA00023125"/>
    </source>
</evidence>
<evidence type="ECO:0000259" key="2">
    <source>
        <dbReference type="PROSITE" id="PS50943"/>
    </source>
</evidence>
<organism evidence="3 4">
    <name type="scientific">Globicatella sulfidifaciens DSM 15739</name>
    <dbReference type="NCBI Taxonomy" id="1121925"/>
    <lineage>
        <taxon>Bacteria</taxon>
        <taxon>Bacillati</taxon>
        <taxon>Bacillota</taxon>
        <taxon>Bacilli</taxon>
        <taxon>Lactobacillales</taxon>
        <taxon>Aerococcaceae</taxon>
        <taxon>Globicatella</taxon>
    </lineage>
</organism>
<keyword evidence="4" id="KW-1185">Reference proteome</keyword>
<dbReference type="STRING" id="1121925.SAMN02746011_00908"/>
<dbReference type="GO" id="GO:0003700">
    <property type="term" value="F:DNA-binding transcription factor activity"/>
    <property type="evidence" value="ECO:0007669"/>
    <property type="project" value="TreeGrafter"/>
</dbReference>
<dbReference type="OrthoDB" id="2157205at2"/>
<gene>
    <name evidence="3" type="ORF">SAMN02746011_00908</name>
</gene>
<dbReference type="AlphaFoldDB" id="A0A1T4L030"/>
<dbReference type="SUPFAM" id="SSF47413">
    <property type="entry name" value="lambda repressor-like DNA-binding domains"/>
    <property type="match status" value="1"/>
</dbReference>
<dbReference type="PANTHER" id="PTHR46797">
    <property type="entry name" value="HTH-TYPE TRANSCRIPTIONAL REGULATOR"/>
    <property type="match status" value="1"/>
</dbReference>
<dbReference type="PROSITE" id="PS50943">
    <property type="entry name" value="HTH_CROC1"/>
    <property type="match status" value="1"/>
</dbReference>
<dbReference type="RefSeq" id="WP_078755695.1">
    <property type="nucleotide sequence ID" value="NZ_FUWO01000006.1"/>
</dbReference>
<name>A0A1T4L030_9LACT</name>
<dbReference type="EMBL" id="FUWO01000006">
    <property type="protein sequence ID" value="SJZ47897.1"/>
    <property type="molecule type" value="Genomic_DNA"/>
</dbReference>
<dbReference type="PANTHER" id="PTHR46797:SF1">
    <property type="entry name" value="METHYLPHOSPHONATE SYNTHASE"/>
    <property type="match status" value="1"/>
</dbReference>
<dbReference type="InterPro" id="IPR001387">
    <property type="entry name" value="Cro/C1-type_HTH"/>
</dbReference>
<feature type="domain" description="HTH cro/C1-type" evidence="2">
    <location>
        <begin position="7"/>
        <end position="61"/>
    </location>
</feature>
<evidence type="ECO:0000313" key="4">
    <source>
        <dbReference type="Proteomes" id="UP000189941"/>
    </source>
</evidence>
<proteinExistence type="predicted"/>
<dbReference type="CDD" id="cd00093">
    <property type="entry name" value="HTH_XRE"/>
    <property type="match status" value="1"/>
</dbReference>
<dbReference type="Gene3D" id="1.10.260.40">
    <property type="entry name" value="lambda repressor-like DNA-binding domains"/>
    <property type="match status" value="1"/>
</dbReference>
<dbReference type="Pfam" id="PF01381">
    <property type="entry name" value="HTH_3"/>
    <property type="match status" value="1"/>
</dbReference>
<dbReference type="InterPro" id="IPR050807">
    <property type="entry name" value="TransReg_Diox_bact_type"/>
</dbReference>
<keyword evidence="1" id="KW-0238">DNA-binding</keyword>
<accession>A0A1T4L030</accession>
<dbReference type="SMART" id="SM00530">
    <property type="entry name" value="HTH_XRE"/>
    <property type="match status" value="1"/>
</dbReference>
<dbReference type="GO" id="GO:0005829">
    <property type="term" value="C:cytosol"/>
    <property type="evidence" value="ECO:0007669"/>
    <property type="project" value="TreeGrafter"/>
</dbReference>